<dbReference type="AlphaFoldDB" id="A0A9W6IWH7"/>
<evidence type="ECO:0000313" key="2">
    <source>
        <dbReference type="EMBL" id="GLK57798.1"/>
    </source>
</evidence>
<dbReference type="EMBL" id="BSFF01000010">
    <property type="protein sequence ID" value="GLK57798.1"/>
    <property type="molecule type" value="Genomic_DNA"/>
</dbReference>
<organism evidence="2 3">
    <name type="scientific">Methylopila capsulata</name>
    <dbReference type="NCBI Taxonomy" id="61654"/>
    <lineage>
        <taxon>Bacteria</taxon>
        <taxon>Pseudomonadati</taxon>
        <taxon>Pseudomonadota</taxon>
        <taxon>Alphaproteobacteria</taxon>
        <taxon>Hyphomicrobiales</taxon>
        <taxon>Methylopilaceae</taxon>
        <taxon>Methylopila</taxon>
    </lineage>
</organism>
<feature type="region of interest" description="Disordered" evidence="1">
    <location>
        <begin position="1"/>
        <end position="28"/>
    </location>
</feature>
<protein>
    <submittedName>
        <fullName evidence="2">Protein usg</fullName>
    </submittedName>
</protein>
<name>A0A9W6IWH7_9HYPH</name>
<comment type="caution">
    <text evidence="2">The sequence shown here is derived from an EMBL/GenBank/DDBJ whole genome shotgun (WGS) entry which is preliminary data.</text>
</comment>
<dbReference type="Proteomes" id="UP001143400">
    <property type="component" value="Unassembled WGS sequence"/>
</dbReference>
<dbReference type="Pfam" id="PF06233">
    <property type="entry name" value="Usg"/>
    <property type="match status" value="1"/>
</dbReference>
<sequence length="114" mass="12985">MEFDMSGYDDRTSGIAPGAEAANPTTAKSDFARQLEGYGLTTAEILYRLPDHPGLLQSYVWQEYDHAPNYPVLRGFLEWWRKELEGMLHSVRVGHKALIGPAELRPVRAEFRLH</sequence>
<reference evidence="2" key="2">
    <citation type="submission" date="2023-01" db="EMBL/GenBank/DDBJ databases">
        <authorList>
            <person name="Sun Q."/>
            <person name="Evtushenko L."/>
        </authorList>
    </citation>
    <scope>NUCLEOTIDE SEQUENCE</scope>
    <source>
        <strain evidence="2">VKM B-1606</strain>
    </source>
</reference>
<reference evidence="2" key="1">
    <citation type="journal article" date="2014" name="Int. J. Syst. Evol. Microbiol.">
        <title>Complete genome sequence of Corynebacterium casei LMG S-19264T (=DSM 44701T), isolated from a smear-ripened cheese.</title>
        <authorList>
            <consortium name="US DOE Joint Genome Institute (JGI-PGF)"/>
            <person name="Walter F."/>
            <person name="Albersmeier A."/>
            <person name="Kalinowski J."/>
            <person name="Ruckert C."/>
        </authorList>
    </citation>
    <scope>NUCLEOTIDE SEQUENCE</scope>
    <source>
        <strain evidence="2">VKM B-1606</strain>
    </source>
</reference>
<evidence type="ECO:0000256" key="1">
    <source>
        <dbReference type="SAM" id="MobiDB-lite"/>
    </source>
</evidence>
<dbReference type="InterPro" id="IPR009354">
    <property type="entry name" value="Usg"/>
</dbReference>
<accession>A0A9W6IWH7</accession>
<gene>
    <name evidence="2" type="primary">usg</name>
    <name evidence="2" type="ORF">GCM10008170_38180</name>
</gene>
<proteinExistence type="predicted"/>
<evidence type="ECO:0000313" key="3">
    <source>
        <dbReference type="Proteomes" id="UP001143400"/>
    </source>
</evidence>